<name>A0A1F5TPJ2_9BACT</name>
<gene>
    <name evidence="4" type="ORF">A2531_05680</name>
</gene>
<feature type="transmembrane region" description="Helical" evidence="3">
    <location>
        <begin position="12"/>
        <end position="30"/>
    </location>
</feature>
<keyword evidence="3" id="KW-1133">Transmembrane helix</keyword>
<proteinExistence type="predicted"/>
<sequence length="221" mass="26116">MNLLKNNKGFKLIELMLIIAIIGLLAAIVIPQLQKQREQQAEERIKIEQEKVQKAELEKAKEEMKKIEKKFKEEYCAYTLNEFILKYPQYLVLMNDDVIYKQFSQEEFQFILDKYSNQKTITIGLDTNKDPKEVEYKVEVTQWDKYFLIGESGIYVELQTKTNLIMFYVPKENAQPLPTPVPHGQIKKVDGPKDELDNTPKSEEPPKEEKDRVMEYLKNYK</sequence>
<evidence type="ECO:0000256" key="1">
    <source>
        <dbReference type="SAM" id="Coils"/>
    </source>
</evidence>
<reference evidence="4 5" key="1">
    <citation type="journal article" date="2016" name="Nat. Commun.">
        <title>Thousands of microbial genomes shed light on interconnected biogeochemical processes in an aquifer system.</title>
        <authorList>
            <person name="Anantharaman K."/>
            <person name="Brown C.T."/>
            <person name="Hug L.A."/>
            <person name="Sharon I."/>
            <person name="Castelle C.J."/>
            <person name="Probst A.J."/>
            <person name="Thomas B.C."/>
            <person name="Singh A."/>
            <person name="Wilkins M.J."/>
            <person name="Karaoz U."/>
            <person name="Brodie E.L."/>
            <person name="Williams K.H."/>
            <person name="Hubbard S.S."/>
            <person name="Banfield J.F."/>
        </authorList>
    </citation>
    <scope>NUCLEOTIDE SEQUENCE [LARGE SCALE GENOMIC DNA]</scope>
</reference>
<evidence type="ECO:0000313" key="5">
    <source>
        <dbReference type="Proteomes" id="UP000177579"/>
    </source>
</evidence>
<keyword evidence="3" id="KW-0472">Membrane</keyword>
<comment type="caution">
    <text evidence="4">The sequence shown here is derived from an EMBL/GenBank/DDBJ whole genome shotgun (WGS) entry which is preliminary data.</text>
</comment>
<dbReference type="Gene3D" id="3.30.700.10">
    <property type="entry name" value="Glycoprotein, Type 4 Pilin"/>
    <property type="match status" value="1"/>
</dbReference>
<evidence type="ECO:0000256" key="3">
    <source>
        <dbReference type="SAM" id="Phobius"/>
    </source>
</evidence>
<dbReference type="SUPFAM" id="SSF54523">
    <property type="entry name" value="Pili subunits"/>
    <property type="match status" value="1"/>
</dbReference>
<keyword evidence="1" id="KW-0175">Coiled coil</keyword>
<dbReference type="AlphaFoldDB" id="A0A1F5TPJ2"/>
<feature type="region of interest" description="Disordered" evidence="2">
    <location>
        <begin position="176"/>
        <end position="221"/>
    </location>
</feature>
<protein>
    <recommendedName>
        <fullName evidence="6">Type II secretion system protein GspG C-terminal domain-containing protein</fullName>
    </recommendedName>
</protein>
<evidence type="ECO:0000256" key="2">
    <source>
        <dbReference type="SAM" id="MobiDB-lite"/>
    </source>
</evidence>
<feature type="compositionally biased region" description="Basic and acidic residues" evidence="2">
    <location>
        <begin position="187"/>
        <end position="215"/>
    </location>
</feature>
<dbReference type="InterPro" id="IPR045584">
    <property type="entry name" value="Pilin-like"/>
</dbReference>
<dbReference type="EMBL" id="MFGO01000023">
    <property type="protein sequence ID" value="OGF40704.1"/>
    <property type="molecule type" value="Genomic_DNA"/>
</dbReference>
<keyword evidence="3" id="KW-0812">Transmembrane</keyword>
<accession>A0A1F5TPJ2</accession>
<evidence type="ECO:0008006" key="6">
    <source>
        <dbReference type="Google" id="ProtNLM"/>
    </source>
</evidence>
<dbReference type="Proteomes" id="UP000177579">
    <property type="component" value="Unassembled WGS sequence"/>
</dbReference>
<feature type="coiled-coil region" evidence="1">
    <location>
        <begin position="30"/>
        <end position="77"/>
    </location>
</feature>
<organism evidence="4 5">
    <name type="scientific">Candidatus Falkowbacteria bacterium RIFOXYD2_FULL_34_120</name>
    <dbReference type="NCBI Taxonomy" id="1798007"/>
    <lineage>
        <taxon>Bacteria</taxon>
        <taxon>Candidatus Falkowiibacteriota</taxon>
    </lineage>
</organism>
<evidence type="ECO:0000313" key="4">
    <source>
        <dbReference type="EMBL" id="OGF40704.1"/>
    </source>
</evidence>